<accession>A0ABV8ESJ3</accession>
<dbReference type="PANTHER" id="PTHR47199">
    <property type="entry name" value="PHOTOSYSTEM II STABILITY/ASSEMBLY FACTOR HCF136, CHLOROPLASTIC"/>
    <property type="match status" value="1"/>
</dbReference>
<sequence>MIKQSYLFLFAFCIIAACRSEIRDGKIESPYGWEILDVPSNASIRGLSALTSEIIWASGTKGTWLLTTDGGRNWATGIIAGLDTVDFRDIEALSASTAIAISAGQPALVCKTTDGGATWEIKYEGPKEAFLDGMSFYSDKKGFIIGDPIDGKWMVLETQDAGESWTWLDTSPKAEDGEGSFAASGSTIIAQESYVLFCSGGSQSKTYHSENGGRKWIIKNTPIIQGQPSQGIFSLSRLNDQNVIGVGGDYLQPDLAESNVIIANLLSEKWALPSGDLPTGYRSGVAYFPRYHWAIAVGPNGSDYSNDGGASWARFSDEGFHAVVMDKAQGTVWASGSDGKIGKLLY</sequence>
<dbReference type="EMBL" id="JBHSAV010000093">
    <property type="protein sequence ID" value="MFC3978305.1"/>
    <property type="molecule type" value="Genomic_DNA"/>
</dbReference>
<dbReference type="Pfam" id="PF14870">
    <property type="entry name" value="PSII_BNR"/>
    <property type="match status" value="1"/>
</dbReference>
<dbReference type="RefSeq" id="WP_241295851.1">
    <property type="nucleotide sequence ID" value="NZ_JAKZGR010000010.1"/>
</dbReference>
<name>A0ABV8ESJ3_9BACT</name>
<dbReference type="PROSITE" id="PS51257">
    <property type="entry name" value="PROKAR_LIPOPROTEIN"/>
    <property type="match status" value="1"/>
</dbReference>
<keyword evidence="5" id="KW-1185">Reference proteome</keyword>
<proteinExistence type="predicted"/>
<keyword evidence="1" id="KW-0602">Photosynthesis</keyword>
<comment type="caution">
    <text evidence="4">The sequence shown here is derived from an EMBL/GenBank/DDBJ whole genome shotgun (WGS) entry which is preliminary data.</text>
</comment>
<dbReference type="PANTHER" id="PTHR47199:SF2">
    <property type="entry name" value="PHOTOSYSTEM II STABILITY_ASSEMBLY FACTOR HCF136, CHLOROPLASTIC"/>
    <property type="match status" value="1"/>
</dbReference>
<evidence type="ECO:0000256" key="2">
    <source>
        <dbReference type="ARBA" id="ARBA00023276"/>
    </source>
</evidence>
<dbReference type="InterPro" id="IPR028203">
    <property type="entry name" value="PSII_CF48-like_dom"/>
</dbReference>
<dbReference type="SUPFAM" id="SSF110296">
    <property type="entry name" value="Oligoxyloglucan reducing end-specific cellobiohydrolase"/>
    <property type="match status" value="2"/>
</dbReference>
<evidence type="ECO:0000313" key="4">
    <source>
        <dbReference type="EMBL" id="MFC3978305.1"/>
    </source>
</evidence>
<evidence type="ECO:0000313" key="5">
    <source>
        <dbReference type="Proteomes" id="UP001595766"/>
    </source>
</evidence>
<dbReference type="Proteomes" id="UP001595766">
    <property type="component" value="Unassembled WGS sequence"/>
</dbReference>
<feature type="domain" description="Photosynthesis system II assembly factor Ycf48/Hcf136-like" evidence="3">
    <location>
        <begin position="32"/>
        <end position="120"/>
    </location>
</feature>
<protein>
    <submittedName>
        <fullName evidence="4">YCF48-related protein</fullName>
    </submittedName>
</protein>
<dbReference type="InterPro" id="IPR015943">
    <property type="entry name" value="WD40/YVTN_repeat-like_dom_sf"/>
</dbReference>
<reference evidence="5" key="1">
    <citation type="journal article" date="2019" name="Int. J. Syst. Evol. Microbiol.">
        <title>The Global Catalogue of Microorganisms (GCM) 10K type strain sequencing project: providing services to taxonomists for standard genome sequencing and annotation.</title>
        <authorList>
            <consortium name="The Broad Institute Genomics Platform"/>
            <consortium name="The Broad Institute Genome Sequencing Center for Infectious Disease"/>
            <person name="Wu L."/>
            <person name="Ma J."/>
        </authorList>
    </citation>
    <scope>NUCLEOTIDE SEQUENCE [LARGE SCALE GENOMIC DNA]</scope>
    <source>
        <strain evidence="5">CECT 8551</strain>
    </source>
</reference>
<gene>
    <name evidence="4" type="ORF">ACFOUP_18115</name>
</gene>
<organism evidence="4 5">
    <name type="scientific">Belliella kenyensis</name>
    <dbReference type="NCBI Taxonomy" id="1472724"/>
    <lineage>
        <taxon>Bacteria</taxon>
        <taxon>Pseudomonadati</taxon>
        <taxon>Bacteroidota</taxon>
        <taxon>Cytophagia</taxon>
        <taxon>Cytophagales</taxon>
        <taxon>Cyclobacteriaceae</taxon>
        <taxon>Belliella</taxon>
    </lineage>
</organism>
<dbReference type="Gene3D" id="2.130.10.10">
    <property type="entry name" value="YVTN repeat-like/Quinoprotein amine dehydrogenase"/>
    <property type="match status" value="1"/>
</dbReference>
<keyword evidence="2" id="KW-0604">Photosystem II</keyword>
<evidence type="ECO:0000256" key="1">
    <source>
        <dbReference type="ARBA" id="ARBA00022531"/>
    </source>
</evidence>
<evidence type="ECO:0000259" key="3">
    <source>
        <dbReference type="Pfam" id="PF14870"/>
    </source>
</evidence>